<evidence type="ECO:0000256" key="4">
    <source>
        <dbReference type="ARBA" id="ARBA00022499"/>
    </source>
</evidence>
<evidence type="ECO:0000256" key="15">
    <source>
        <dbReference type="PROSITE-ProRule" id="PRU00125"/>
    </source>
</evidence>
<dbReference type="FunFam" id="2.10.110.10:FF:000072">
    <property type="entry name" value="Four and a half LIM domains protein 1"/>
    <property type="match status" value="1"/>
</dbReference>
<dbReference type="PANTHER" id="PTHR47029">
    <property type="entry name" value="FOUR AND A HALF LIM DOMAINS PROTEIN 1"/>
    <property type="match status" value="1"/>
</dbReference>
<keyword evidence="5 15" id="KW-0479">Metal-binding</keyword>
<keyword evidence="6" id="KW-0677">Repeat</keyword>
<dbReference type="Gene3D" id="2.10.110.10">
    <property type="entry name" value="Cysteine Rich Protein"/>
    <property type="match status" value="4"/>
</dbReference>
<organism evidence="18 19">
    <name type="scientific">Hirundo rustica rustica</name>
    <dbReference type="NCBI Taxonomy" id="333673"/>
    <lineage>
        <taxon>Eukaryota</taxon>
        <taxon>Metazoa</taxon>
        <taxon>Chordata</taxon>
        <taxon>Craniata</taxon>
        <taxon>Vertebrata</taxon>
        <taxon>Euteleostomi</taxon>
        <taxon>Archelosauria</taxon>
        <taxon>Archosauria</taxon>
        <taxon>Dinosauria</taxon>
        <taxon>Saurischia</taxon>
        <taxon>Theropoda</taxon>
        <taxon>Coelurosauria</taxon>
        <taxon>Aves</taxon>
        <taxon>Neognathae</taxon>
        <taxon>Neoaves</taxon>
        <taxon>Telluraves</taxon>
        <taxon>Australaves</taxon>
        <taxon>Passeriformes</taxon>
        <taxon>Sylvioidea</taxon>
        <taxon>Hirundinidae</taxon>
        <taxon>Hirundo</taxon>
    </lineage>
</organism>
<keyword evidence="3" id="KW-0963">Cytoplasm</keyword>
<keyword evidence="9 15" id="KW-0862">Zinc</keyword>
<protein>
    <recommendedName>
        <fullName evidence="14">Four and a half LIM domains protein 1</fullName>
    </recommendedName>
</protein>
<evidence type="ECO:0000256" key="7">
    <source>
        <dbReference type="ARBA" id="ARBA00022771"/>
    </source>
</evidence>
<dbReference type="CDD" id="cd09348">
    <property type="entry name" value="LIM4_FHL1"/>
    <property type="match status" value="1"/>
</dbReference>
<name>A0A3M0K509_HIRRU</name>
<feature type="domain" description="LIM zinc-binding" evidence="17">
    <location>
        <begin position="285"/>
        <end position="346"/>
    </location>
</feature>
<dbReference type="EMBL" id="QRBI01000118">
    <property type="protein sequence ID" value="RMC08168.1"/>
    <property type="molecule type" value="Genomic_DNA"/>
</dbReference>
<dbReference type="GO" id="GO:0007517">
    <property type="term" value="P:muscle organ development"/>
    <property type="evidence" value="ECO:0007669"/>
    <property type="project" value="InterPro"/>
</dbReference>
<evidence type="ECO:0000313" key="18">
    <source>
        <dbReference type="EMBL" id="RMC08168.1"/>
    </source>
</evidence>
<dbReference type="GO" id="GO:0030154">
    <property type="term" value="P:cell differentiation"/>
    <property type="evidence" value="ECO:0007669"/>
    <property type="project" value="UniProtKB-KW"/>
</dbReference>
<sequence length="346" mass="38852">MLLLNSHSTVSDPADPQGSCGGITVPAQGGAESSRAEGSLILALGASGCEKGIQLLRAWQLHRGHDVGALRLPLLPRPLQGKKYVQKEGRHCCVKCFEKFCANTCMECKKPIGADSKELHFKNRYWHDNCFRCFKCYTSLVNEPFMLRENNKVWCSNCTAAEDAPRCKGCFKPIIAGDQNVEYKKMVWHKDCFTCSQCKQVIGSGSFFPKGDEFYCVSCHEHKFAKTCAKCKNPITSGGLTYQEQPWHSECFICSNCKKQLGGKRFTAVEDQFYCVECYKECVAKKCAGCKNPITGFGRGTSVVNYEDESWHDYCFKCTKCARGLANKRFVRHNGKIYCAECPKRL</sequence>
<comment type="function">
    <text evidence="13">May have an involvement in muscle development or hypertrophy. Isoform 2 binds to RBP-J and plays a negative regulatory role in the RBP-J-mediated transcription in mammalian systems.</text>
</comment>
<dbReference type="FunFam" id="2.10.110.10:FF:000013">
    <property type="entry name" value="Four and a half LIM domains 1"/>
    <property type="match status" value="1"/>
</dbReference>
<dbReference type="PANTHER" id="PTHR47029:SF2">
    <property type="entry name" value="FOUR AND A HALF LIM DOMAINS PROTEIN 1"/>
    <property type="match status" value="1"/>
</dbReference>
<dbReference type="Proteomes" id="UP000269221">
    <property type="component" value="Unassembled WGS sequence"/>
</dbReference>
<dbReference type="FunFam" id="2.10.110.10:FF:000050">
    <property type="entry name" value="Four and a half LIM domains protein 1"/>
    <property type="match status" value="1"/>
</dbReference>
<evidence type="ECO:0000313" key="19">
    <source>
        <dbReference type="Proteomes" id="UP000269221"/>
    </source>
</evidence>
<evidence type="ECO:0000256" key="8">
    <source>
        <dbReference type="ARBA" id="ARBA00022782"/>
    </source>
</evidence>
<dbReference type="STRING" id="333673.A0A3M0K509"/>
<dbReference type="GO" id="GO:0044325">
    <property type="term" value="F:transmembrane transporter binding"/>
    <property type="evidence" value="ECO:0007669"/>
    <property type="project" value="TreeGrafter"/>
</dbReference>
<evidence type="ECO:0000256" key="5">
    <source>
        <dbReference type="ARBA" id="ARBA00022723"/>
    </source>
</evidence>
<dbReference type="SUPFAM" id="SSF57716">
    <property type="entry name" value="Glucocorticoid receptor-like (DNA-binding domain)"/>
    <property type="match status" value="5"/>
</dbReference>
<keyword evidence="12 15" id="KW-0440">LIM domain</keyword>
<evidence type="ECO:0000256" key="16">
    <source>
        <dbReference type="SAM" id="MobiDB-lite"/>
    </source>
</evidence>
<comment type="caution">
    <text evidence="18">The sequence shown here is derived from an EMBL/GenBank/DDBJ whole genome shotgun (WGS) entry which is preliminary data.</text>
</comment>
<dbReference type="FunFam" id="2.10.110.10:FF:000052">
    <property type="entry name" value="Four and a half LIM domains 1"/>
    <property type="match status" value="1"/>
</dbReference>
<keyword evidence="7" id="KW-0863">Zinc-finger</keyword>
<dbReference type="GO" id="GO:0005737">
    <property type="term" value="C:cytoplasm"/>
    <property type="evidence" value="ECO:0007669"/>
    <property type="project" value="UniProtKB-SubCell"/>
</dbReference>
<dbReference type="SMART" id="SM00132">
    <property type="entry name" value="LIM"/>
    <property type="match status" value="4"/>
</dbReference>
<dbReference type="GO" id="GO:0008270">
    <property type="term" value="F:zinc ion binding"/>
    <property type="evidence" value="ECO:0007669"/>
    <property type="project" value="UniProtKB-KW"/>
</dbReference>
<dbReference type="Pfam" id="PF00412">
    <property type="entry name" value="LIM"/>
    <property type="match status" value="4"/>
</dbReference>
<evidence type="ECO:0000256" key="3">
    <source>
        <dbReference type="ARBA" id="ARBA00022490"/>
    </source>
</evidence>
<dbReference type="CDD" id="cd09424">
    <property type="entry name" value="LIM2_FHL1"/>
    <property type="match status" value="1"/>
</dbReference>
<dbReference type="AlphaFoldDB" id="A0A3M0K509"/>
<gene>
    <name evidence="18" type="ORF">DUI87_15202</name>
</gene>
<dbReference type="PROSITE" id="PS00478">
    <property type="entry name" value="LIM_DOMAIN_1"/>
    <property type="match status" value="4"/>
</dbReference>
<evidence type="ECO:0000256" key="11">
    <source>
        <dbReference type="ARBA" id="ARBA00022990"/>
    </source>
</evidence>
<reference evidence="18 19" key="1">
    <citation type="submission" date="2018-07" db="EMBL/GenBank/DDBJ databases">
        <title>A high quality draft genome assembly of the barn swallow (H. rustica rustica).</title>
        <authorList>
            <person name="Formenti G."/>
            <person name="Chiara M."/>
            <person name="Poveda L."/>
            <person name="Francoijs K.-J."/>
            <person name="Bonisoli-Alquati A."/>
            <person name="Canova L."/>
            <person name="Gianfranceschi L."/>
            <person name="Horner D.S."/>
            <person name="Saino N."/>
        </authorList>
    </citation>
    <scope>NUCLEOTIDE SEQUENCE [LARGE SCALE GENOMIC DNA]</scope>
    <source>
        <strain evidence="18">Chelidonia</strain>
        <tissue evidence="18">Blood</tissue>
    </source>
</reference>
<dbReference type="OrthoDB" id="1112565at2759"/>
<dbReference type="CDD" id="cd09344">
    <property type="entry name" value="LIM1_FHL1"/>
    <property type="match status" value="1"/>
</dbReference>
<keyword evidence="2" id="KW-0217">Developmental protein</keyword>
<keyword evidence="19" id="KW-1185">Reference proteome</keyword>
<feature type="domain" description="LIM zinc-binding" evidence="17">
    <location>
        <begin position="103"/>
        <end position="164"/>
    </location>
</feature>
<dbReference type="CDD" id="cd09429">
    <property type="entry name" value="LIM3_FHL1"/>
    <property type="match status" value="1"/>
</dbReference>
<evidence type="ECO:0000256" key="9">
    <source>
        <dbReference type="ARBA" id="ARBA00022833"/>
    </source>
</evidence>
<evidence type="ECO:0000256" key="13">
    <source>
        <dbReference type="ARBA" id="ARBA00059927"/>
    </source>
</evidence>
<keyword evidence="10" id="KW-0832">Ubl conjugation</keyword>
<evidence type="ECO:0000256" key="2">
    <source>
        <dbReference type="ARBA" id="ARBA00022473"/>
    </source>
</evidence>
<comment type="subcellular location">
    <subcellularLocation>
        <location evidence="1">Cytoplasm</location>
    </subcellularLocation>
</comment>
<evidence type="ECO:0000259" key="17">
    <source>
        <dbReference type="PROSITE" id="PS50023"/>
    </source>
</evidence>
<feature type="region of interest" description="Disordered" evidence="16">
    <location>
        <begin position="1"/>
        <end position="23"/>
    </location>
</feature>
<dbReference type="PROSITE" id="PS50023">
    <property type="entry name" value="LIM_DOMAIN_2"/>
    <property type="match status" value="3"/>
</dbReference>
<evidence type="ECO:0000256" key="10">
    <source>
        <dbReference type="ARBA" id="ARBA00022843"/>
    </source>
</evidence>
<accession>A0A3M0K509</accession>
<dbReference type="InterPro" id="IPR042997">
    <property type="entry name" value="Fhl1"/>
</dbReference>
<evidence type="ECO:0000256" key="1">
    <source>
        <dbReference type="ARBA" id="ARBA00004496"/>
    </source>
</evidence>
<evidence type="ECO:0000256" key="6">
    <source>
        <dbReference type="ARBA" id="ARBA00022737"/>
    </source>
</evidence>
<proteinExistence type="predicted"/>
<feature type="compositionally biased region" description="Polar residues" evidence="16">
    <location>
        <begin position="1"/>
        <end position="11"/>
    </location>
</feature>
<evidence type="ECO:0000256" key="14">
    <source>
        <dbReference type="ARBA" id="ARBA00074675"/>
    </source>
</evidence>
<dbReference type="InterPro" id="IPR001781">
    <property type="entry name" value="Znf_LIM"/>
</dbReference>
<feature type="domain" description="LIM zinc-binding" evidence="17">
    <location>
        <begin position="165"/>
        <end position="226"/>
    </location>
</feature>
<keyword evidence="8" id="KW-0221">Differentiation</keyword>
<evidence type="ECO:0000256" key="12">
    <source>
        <dbReference type="ARBA" id="ARBA00023038"/>
    </source>
</evidence>
<keyword evidence="11" id="KW-0007">Acetylation</keyword>
<keyword evidence="4" id="KW-1017">Isopeptide bond</keyword>